<dbReference type="InterPro" id="IPR053303">
    <property type="entry name" value="Chloroplast_PPR"/>
</dbReference>
<dbReference type="KEGG" id="soe:110805315"/>
<accession>A0A9R0JEY1</accession>
<dbReference type="InterPro" id="IPR011990">
    <property type="entry name" value="TPR-like_helical_dom_sf"/>
</dbReference>
<keyword evidence="6" id="KW-1185">Reference proteome</keyword>
<keyword evidence="4" id="KW-0472">Membrane</keyword>
<dbReference type="Proteomes" id="UP000813463">
    <property type="component" value="Chromosome 4"/>
</dbReference>
<dbReference type="RefSeq" id="XP_021866600.2">
    <property type="nucleotide sequence ID" value="XM_022010908.2"/>
</dbReference>
<evidence type="ECO:0000256" key="1">
    <source>
        <dbReference type="ARBA" id="ARBA00022737"/>
    </source>
</evidence>
<evidence type="ECO:0000256" key="3">
    <source>
        <dbReference type="SAM" id="MobiDB-lite"/>
    </source>
</evidence>
<dbReference type="Pfam" id="PF17177">
    <property type="entry name" value="PPR_long"/>
    <property type="match status" value="2"/>
</dbReference>
<evidence type="ECO:0000256" key="4">
    <source>
        <dbReference type="SAM" id="Phobius"/>
    </source>
</evidence>
<keyword evidence="4" id="KW-0812">Transmembrane</keyword>
<dbReference type="Gene3D" id="1.25.40.10">
    <property type="entry name" value="Tetratricopeptide repeat domain"/>
    <property type="match status" value="3"/>
</dbReference>
<name>A0A9R0JEY1_SPIOL</name>
<feature type="repeat" description="PPR" evidence="2">
    <location>
        <begin position="856"/>
        <end position="890"/>
    </location>
</feature>
<sequence length="1273" mass="139389">MEALYSPTTKTLALIPRFSSSSSSSSSSSVCLCISKIQSIRSEFFGISPKLRLKSRRKCKRLRFHTTQVPVASLNSFPIVAVIVAAVTVSAVAVVFSNFYYSKRKKNSDKSPTSKYKQEEKDTRKVGYSSKDAALLHIGSLKEINYPSPEVGESISEDNVGKVNLSWKGSSSIPEDTSAVRQADFSDSNSHGVGAVASALMEKKEVDLSLPHASSQQLQINSFKETNYPLQEVQETTFNDSEGSTKLSYQDCSAPPNGTSDAELADFPDSSFHDLGTIASALSEKSEEVGLSLPEASPGYLDMESLKDKNYSLPEVVATTSKDNVCGIKLSCQDPSFTPLKTPDVEEADFPDSNFLGAIASSLSEKSVEVGLTLPEESPELDALQPSVHFTEESDSVVYGVGTDLNLISPVHVDTMHDAMSVLVDTGFTKDSNLVEHHQDHDEFELQNSSYLGSTRSGRDELYLFYENTSASDNSEHLLGINGSSTETSRLAKINFPGTTRNSGPKMWHEGYFQTAGVREHGPVASREGGSFHEGKGVRKVRRSLRSDTKAHSLLYDHQSVSDLPAVCASEVNSELTIPKNISAYNRLLKSGRLSQCIELLEDMDNKDILDMNKIYHAKFFDFCRRQKAVKEAFHFTKLIPDPALSTFNMLMSVCSAAQDSEGAFDVWLLVQKAGYKADCRLYTTLISTCAKSGKVDIMFEVFHEMVNAGVEPNLHTYGALIDGCARAGQVAKAFGVYGILRSKNVKPDRVVFNALITACGQSGAVERAFDVLAEMRSELQPIDPDHFTIGSLIRACTSAGQVDRVKGIYDMMEQFDIKGTPELYTIAANSCSRTGDWDFACNIYADMKRKGVVPDEMFFSALIDVAGHAGNLDAAFEVLQDARTEGKNPGIIAYSSLMGACSNTQNWEKALELFEHIKAMNLKPTVSTVNALITALCDAGQRQKALDVLEEMQRLGLSPNDITYSILIAASEKKDDLEVGLTLFSQAKADGVSFSQIIFKCLIKMCYRRFEKASTIGEPVLSFKSGRPQIDSKWTSLALMIYREMIGAGLVPSMEMLSQVLGCLQLPKDVSLKKRLIESLRINSETSRSANLFPLIDGFAEYDPRASSLFEEAASLGIVPGASFKENPIVIDATNFNIHIAEVYILTVLKGLKHRLAAGAKVPSITISLPVETTDVSRPKGEKTINVSARLSQAVGALFRRLRLPYQGSESSGKIKINGFVVKKWLQPKLIPSFSGNQAPPVQLQLGLSQFRLAKEIMHQQRKIRSGNLSLD</sequence>
<dbReference type="RefSeq" id="XP_021866601.2">
    <property type="nucleotide sequence ID" value="XM_022010909.2"/>
</dbReference>
<feature type="repeat" description="PPR" evidence="2">
    <location>
        <begin position="786"/>
        <end position="820"/>
    </location>
</feature>
<evidence type="ECO:0000313" key="6">
    <source>
        <dbReference type="Proteomes" id="UP000813463"/>
    </source>
</evidence>
<feature type="repeat" description="PPR" evidence="2">
    <location>
        <begin position="891"/>
        <end position="925"/>
    </location>
</feature>
<dbReference type="GO" id="GO:0048255">
    <property type="term" value="P:mRNA stabilization"/>
    <property type="evidence" value="ECO:0000318"/>
    <property type="project" value="GO_Central"/>
</dbReference>
<feature type="repeat" description="PPR" evidence="2">
    <location>
        <begin position="714"/>
        <end position="748"/>
    </location>
</feature>
<dbReference type="PANTHER" id="PTHR47935:SF1">
    <property type="entry name" value="PENTATRICOPEPTIDE REPEAT-CONTAINING PROTEIN MRL1, CHLOROPLASTIC"/>
    <property type="match status" value="1"/>
</dbReference>
<evidence type="ECO:0000313" key="7">
    <source>
        <dbReference type="RefSeq" id="XP_021866600.2"/>
    </source>
</evidence>
<feature type="compositionally biased region" description="Basic and acidic residues" evidence="3">
    <location>
        <begin position="116"/>
        <end position="125"/>
    </location>
</feature>
<gene>
    <name evidence="7 8 9" type="primary">LOC110805315</name>
</gene>
<evidence type="ECO:0000313" key="8">
    <source>
        <dbReference type="RefSeq" id="XP_021866601.2"/>
    </source>
</evidence>
<dbReference type="InterPro" id="IPR002885">
    <property type="entry name" value="PPR_rpt"/>
</dbReference>
<protein>
    <submittedName>
        <fullName evidence="7 8">Pentatricopeptide repeat-containing protein MRL1, chloroplastic</fullName>
    </submittedName>
</protein>
<organism evidence="6 8">
    <name type="scientific">Spinacia oleracea</name>
    <name type="common">Spinach</name>
    <dbReference type="NCBI Taxonomy" id="3562"/>
    <lineage>
        <taxon>Eukaryota</taxon>
        <taxon>Viridiplantae</taxon>
        <taxon>Streptophyta</taxon>
        <taxon>Embryophyta</taxon>
        <taxon>Tracheophyta</taxon>
        <taxon>Spermatophyta</taxon>
        <taxon>Magnoliopsida</taxon>
        <taxon>eudicotyledons</taxon>
        <taxon>Gunneridae</taxon>
        <taxon>Pentapetalae</taxon>
        <taxon>Caryophyllales</taxon>
        <taxon>Chenopodiaceae</taxon>
        <taxon>Chenopodioideae</taxon>
        <taxon>Anserineae</taxon>
        <taxon>Spinacia</taxon>
    </lineage>
</organism>
<dbReference type="AlphaFoldDB" id="A0A9R0JEY1"/>
<feature type="repeat" description="PPR" evidence="2">
    <location>
        <begin position="926"/>
        <end position="960"/>
    </location>
</feature>
<feature type="region of interest" description="Disordered" evidence="3">
    <location>
        <begin position="237"/>
        <end position="267"/>
    </location>
</feature>
<evidence type="ECO:0000259" key="5">
    <source>
        <dbReference type="Pfam" id="PF17177"/>
    </source>
</evidence>
<reference evidence="6" key="1">
    <citation type="journal article" date="2021" name="Nat. Commun.">
        <title>Genomic analyses provide insights into spinach domestication and the genetic basis of agronomic traits.</title>
        <authorList>
            <person name="Cai X."/>
            <person name="Sun X."/>
            <person name="Xu C."/>
            <person name="Sun H."/>
            <person name="Wang X."/>
            <person name="Ge C."/>
            <person name="Zhang Z."/>
            <person name="Wang Q."/>
            <person name="Fei Z."/>
            <person name="Jiao C."/>
            <person name="Wang Q."/>
        </authorList>
    </citation>
    <scope>NUCLEOTIDE SEQUENCE [LARGE SCALE GENOMIC DNA]</scope>
    <source>
        <strain evidence="6">cv. Varoflay</strain>
    </source>
</reference>
<dbReference type="PANTHER" id="PTHR47935">
    <property type="entry name" value="PENTATRICOPEPTIDE REPEAT-CONTAINING PROTEIN MRL1, CHLOROPLASTIC"/>
    <property type="match status" value="1"/>
</dbReference>
<proteinExistence type="predicted"/>
<dbReference type="GeneID" id="110805315"/>
<keyword evidence="4" id="KW-1133">Transmembrane helix</keyword>
<dbReference type="Pfam" id="PF01535">
    <property type="entry name" value="PPR"/>
    <property type="match status" value="1"/>
</dbReference>
<feature type="domain" description="PROP1-like PPR" evidence="5">
    <location>
        <begin position="646"/>
        <end position="781"/>
    </location>
</feature>
<dbReference type="PROSITE" id="PS51375">
    <property type="entry name" value="PPR"/>
    <property type="match status" value="8"/>
</dbReference>
<feature type="region of interest" description="Disordered" evidence="3">
    <location>
        <begin position="104"/>
        <end position="125"/>
    </location>
</feature>
<dbReference type="NCBIfam" id="TIGR00756">
    <property type="entry name" value="PPR"/>
    <property type="match status" value="6"/>
</dbReference>
<keyword evidence="1" id="KW-0677">Repeat</keyword>
<feature type="compositionally biased region" description="Polar residues" evidence="3">
    <location>
        <begin position="237"/>
        <end position="260"/>
    </location>
</feature>
<evidence type="ECO:0000256" key="2">
    <source>
        <dbReference type="PROSITE-ProRule" id="PRU00708"/>
    </source>
</evidence>
<feature type="repeat" description="PPR" evidence="2">
    <location>
        <begin position="679"/>
        <end position="713"/>
    </location>
</feature>
<reference evidence="7 8" key="2">
    <citation type="submission" date="2025-05" db="UniProtKB">
        <authorList>
            <consortium name="RefSeq"/>
        </authorList>
    </citation>
    <scope>IDENTIFICATION</scope>
    <source>
        <tissue evidence="7 8">Leaf</tissue>
    </source>
</reference>
<dbReference type="RefSeq" id="XP_021866602.2">
    <property type="nucleotide sequence ID" value="XM_022010910.2"/>
</dbReference>
<dbReference type="InterPro" id="IPR033443">
    <property type="entry name" value="PROP1-like_PPR_dom"/>
</dbReference>
<feature type="transmembrane region" description="Helical" evidence="4">
    <location>
        <begin position="79"/>
        <end position="101"/>
    </location>
</feature>
<feature type="repeat" description="PPR" evidence="2">
    <location>
        <begin position="749"/>
        <end position="779"/>
    </location>
</feature>
<evidence type="ECO:0000313" key="9">
    <source>
        <dbReference type="RefSeq" id="XP_021866602.2"/>
    </source>
</evidence>
<feature type="domain" description="PROP1-like PPR" evidence="5">
    <location>
        <begin position="824"/>
        <end position="974"/>
    </location>
</feature>
<feature type="repeat" description="PPR" evidence="2">
    <location>
        <begin position="821"/>
        <end position="855"/>
    </location>
</feature>